<accession>A0A1R1C591</accession>
<reference evidence="2 3" key="1">
    <citation type="submission" date="2016-11" db="EMBL/GenBank/DDBJ databases">
        <title>Paenibacillus species isolates.</title>
        <authorList>
            <person name="Beno S.M."/>
        </authorList>
    </citation>
    <scope>NUCLEOTIDE SEQUENCE [LARGE SCALE GENOMIC DNA]</scope>
    <source>
        <strain evidence="2 3">FSL H8-0246</strain>
    </source>
</reference>
<comment type="caution">
    <text evidence="2">The sequence shown here is derived from an EMBL/GenBank/DDBJ whole genome shotgun (WGS) entry which is preliminary data.</text>
</comment>
<dbReference type="EMBL" id="MRTJ01000001">
    <property type="protein sequence ID" value="OMF17276.1"/>
    <property type="molecule type" value="Genomic_DNA"/>
</dbReference>
<dbReference type="GO" id="GO:0003677">
    <property type="term" value="F:DNA binding"/>
    <property type="evidence" value="ECO:0007669"/>
    <property type="project" value="InterPro"/>
</dbReference>
<dbReference type="InterPro" id="IPR010982">
    <property type="entry name" value="Lambda_DNA-bd_dom_sf"/>
</dbReference>
<evidence type="ECO:0000259" key="1">
    <source>
        <dbReference type="PROSITE" id="PS50943"/>
    </source>
</evidence>
<gene>
    <name evidence="2" type="ORF">BK131_04745</name>
</gene>
<evidence type="ECO:0000313" key="2">
    <source>
        <dbReference type="EMBL" id="OMF17276.1"/>
    </source>
</evidence>
<protein>
    <recommendedName>
        <fullName evidence="1">HTH cro/C1-type domain-containing protein</fullName>
    </recommendedName>
</protein>
<evidence type="ECO:0000313" key="3">
    <source>
        <dbReference type="Proteomes" id="UP000187134"/>
    </source>
</evidence>
<dbReference type="SMART" id="SM00530">
    <property type="entry name" value="HTH_XRE"/>
    <property type="match status" value="1"/>
</dbReference>
<sequence length="71" mass="8306">MNKLSLGRCLLQHWLDHRNMSQAEFARRTGISPRMVSHYCNGTQKMTVEVLTLSSLILDVPMEKFHEYELL</sequence>
<dbReference type="RefSeq" id="WP_076330640.1">
    <property type="nucleotide sequence ID" value="NZ_MRTJ01000001.1"/>
</dbReference>
<proteinExistence type="predicted"/>
<organism evidence="2 3">
    <name type="scientific">Paenibacillus amylolyticus</name>
    <dbReference type="NCBI Taxonomy" id="1451"/>
    <lineage>
        <taxon>Bacteria</taxon>
        <taxon>Bacillati</taxon>
        <taxon>Bacillota</taxon>
        <taxon>Bacilli</taxon>
        <taxon>Bacillales</taxon>
        <taxon>Paenibacillaceae</taxon>
        <taxon>Paenibacillus</taxon>
    </lineage>
</organism>
<dbReference type="PROSITE" id="PS50943">
    <property type="entry name" value="HTH_CROC1"/>
    <property type="match status" value="1"/>
</dbReference>
<dbReference type="CDD" id="cd00093">
    <property type="entry name" value="HTH_XRE"/>
    <property type="match status" value="1"/>
</dbReference>
<dbReference type="Gene3D" id="1.10.260.40">
    <property type="entry name" value="lambda repressor-like DNA-binding domains"/>
    <property type="match status" value="1"/>
</dbReference>
<dbReference type="SUPFAM" id="SSF47413">
    <property type="entry name" value="lambda repressor-like DNA-binding domains"/>
    <property type="match status" value="1"/>
</dbReference>
<dbReference type="Proteomes" id="UP000187134">
    <property type="component" value="Unassembled WGS sequence"/>
</dbReference>
<name>A0A1R1C591_PAEAM</name>
<dbReference type="InterPro" id="IPR001387">
    <property type="entry name" value="Cro/C1-type_HTH"/>
</dbReference>
<dbReference type="AlphaFoldDB" id="A0A1R1C591"/>
<dbReference type="Pfam" id="PF01381">
    <property type="entry name" value="HTH_3"/>
    <property type="match status" value="1"/>
</dbReference>
<feature type="domain" description="HTH cro/C1-type" evidence="1">
    <location>
        <begin position="11"/>
        <end position="65"/>
    </location>
</feature>
<dbReference type="OrthoDB" id="2472497at2"/>